<organism evidence="2 3">
    <name type="scientific">Danaus chrysippus</name>
    <name type="common">African queen</name>
    <dbReference type="NCBI Taxonomy" id="151541"/>
    <lineage>
        <taxon>Eukaryota</taxon>
        <taxon>Metazoa</taxon>
        <taxon>Ecdysozoa</taxon>
        <taxon>Arthropoda</taxon>
        <taxon>Hexapoda</taxon>
        <taxon>Insecta</taxon>
        <taxon>Pterygota</taxon>
        <taxon>Neoptera</taxon>
        <taxon>Endopterygota</taxon>
        <taxon>Lepidoptera</taxon>
        <taxon>Glossata</taxon>
        <taxon>Ditrysia</taxon>
        <taxon>Papilionoidea</taxon>
        <taxon>Nymphalidae</taxon>
        <taxon>Danainae</taxon>
        <taxon>Danaini</taxon>
        <taxon>Danaina</taxon>
        <taxon>Danaus</taxon>
        <taxon>Anosia</taxon>
    </lineage>
</organism>
<sequence>MRRRLRADCRLTPPRLSPSLPPRAPPSRPLGFTFARSRTRRDTSLIAAVAEPDLLSPVDITSCVMVPAARRRTGIK</sequence>
<accession>A0A8J2RA32</accession>
<dbReference type="EMBL" id="CAKASE010000080">
    <property type="protein sequence ID" value="CAG9581782.1"/>
    <property type="molecule type" value="Genomic_DNA"/>
</dbReference>
<keyword evidence="3" id="KW-1185">Reference proteome</keyword>
<comment type="caution">
    <text evidence="2">The sequence shown here is derived from an EMBL/GenBank/DDBJ whole genome shotgun (WGS) entry which is preliminary data.</text>
</comment>
<protein>
    <submittedName>
        <fullName evidence="2">(African queen) hypothetical protein</fullName>
    </submittedName>
</protein>
<evidence type="ECO:0000256" key="1">
    <source>
        <dbReference type="SAM" id="MobiDB-lite"/>
    </source>
</evidence>
<feature type="compositionally biased region" description="Pro residues" evidence="1">
    <location>
        <begin position="15"/>
        <end position="28"/>
    </location>
</feature>
<gene>
    <name evidence="2" type="ORF">DCHRY22_LOCUS14282</name>
</gene>
<name>A0A8J2RA32_9NEOP</name>
<dbReference type="Proteomes" id="UP000789524">
    <property type="component" value="Unassembled WGS sequence"/>
</dbReference>
<dbReference type="AlphaFoldDB" id="A0A8J2RA32"/>
<reference evidence="2" key="1">
    <citation type="submission" date="2021-09" db="EMBL/GenBank/DDBJ databases">
        <authorList>
            <person name="Martin H S."/>
        </authorList>
    </citation>
    <scope>NUCLEOTIDE SEQUENCE</scope>
</reference>
<evidence type="ECO:0000313" key="3">
    <source>
        <dbReference type="Proteomes" id="UP000789524"/>
    </source>
</evidence>
<feature type="region of interest" description="Disordered" evidence="1">
    <location>
        <begin position="1"/>
        <end position="29"/>
    </location>
</feature>
<dbReference type="OrthoDB" id="10501186at2759"/>
<evidence type="ECO:0000313" key="2">
    <source>
        <dbReference type="EMBL" id="CAG9581782.1"/>
    </source>
</evidence>
<proteinExistence type="predicted"/>